<dbReference type="GO" id="GO:0004497">
    <property type="term" value="F:monooxygenase activity"/>
    <property type="evidence" value="ECO:0007669"/>
    <property type="project" value="UniProtKB-KW"/>
</dbReference>
<dbReference type="Gene3D" id="3.50.50.60">
    <property type="entry name" value="FAD/NAD(P)-binding domain"/>
    <property type="match status" value="1"/>
</dbReference>
<dbReference type="SUPFAM" id="SSF51905">
    <property type="entry name" value="FAD/NAD(P)-binding domain"/>
    <property type="match status" value="1"/>
</dbReference>
<reference evidence="3 4" key="1">
    <citation type="submission" date="2017-05" db="EMBL/GenBank/DDBJ databases">
        <title>Full genome sequence of Pseudorhodoplanes sinuspersici.</title>
        <authorList>
            <person name="Dastgheib S.M.M."/>
            <person name="Shavandi M."/>
            <person name="Tirandaz H."/>
        </authorList>
    </citation>
    <scope>NUCLEOTIDE SEQUENCE [LARGE SCALE GENOMIC DNA]</scope>
    <source>
        <strain evidence="3 4">RIPI110</strain>
    </source>
</reference>
<dbReference type="PANTHER" id="PTHR13789">
    <property type="entry name" value="MONOOXYGENASE"/>
    <property type="match status" value="1"/>
</dbReference>
<dbReference type="STRING" id="1235591.CAK95_16635"/>
<keyword evidence="4" id="KW-1185">Reference proteome</keyword>
<dbReference type="InterPro" id="IPR036188">
    <property type="entry name" value="FAD/NAD-bd_sf"/>
</dbReference>
<evidence type="ECO:0000256" key="2">
    <source>
        <dbReference type="ARBA" id="ARBA00023033"/>
    </source>
</evidence>
<dbReference type="PRINTS" id="PR00420">
    <property type="entry name" value="RNGMNOXGNASE"/>
</dbReference>
<sequence>MRIVIVGAGVAGCIMARTLSQLPGADVFCLERVARDDHSESGTGLNIGPNAVQALQAHDPALADAVTNSSFPWRTWKISLTDGTKLFDLPITAVANNEGWRIRWSELYRVLRKEAPIVSYDCTITAAGRSAHDPAKTFIEWTQGGARKRLDDIDLLIAADGRYSQLRRIFSGEPAIRHVGVAISRLLVPDTSGGLIDDYEQWFNGPNRLLAFRVPPDHVYAACSFPIAPDLPIADHLKSPEALRAAYTPANGLLTKQTRWLIDTVCAHADDMHWARLQEHEALYADPASNVLYLGDAAHGMVPTLGQGATQAIEDASFAGSLIASAWAEGIRDPRKWLRSIATRADRMRFVMQFSLEATDTMLAGADPVAGTLHKTEPDFVAKLDRLYRDVPGNAAPPNDHGLSAGTLNA</sequence>
<dbReference type="AlphaFoldDB" id="A0A1W6ZSX1"/>
<evidence type="ECO:0000313" key="4">
    <source>
        <dbReference type="Proteomes" id="UP000194137"/>
    </source>
</evidence>
<gene>
    <name evidence="3" type="ORF">CAK95_16635</name>
</gene>
<dbReference type="InterPro" id="IPR002938">
    <property type="entry name" value="FAD-bd"/>
</dbReference>
<accession>A0A1W6ZSX1</accession>
<dbReference type="KEGG" id="psin:CAK95_16635"/>
<dbReference type="Proteomes" id="UP000194137">
    <property type="component" value="Chromosome"/>
</dbReference>
<name>A0A1W6ZSX1_9HYPH</name>
<dbReference type="RefSeq" id="WP_086088916.1">
    <property type="nucleotide sequence ID" value="NZ_CP021112.1"/>
</dbReference>
<dbReference type="GO" id="GO:0071949">
    <property type="term" value="F:FAD binding"/>
    <property type="evidence" value="ECO:0007669"/>
    <property type="project" value="InterPro"/>
</dbReference>
<evidence type="ECO:0000256" key="1">
    <source>
        <dbReference type="ARBA" id="ARBA00023002"/>
    </source>
</evidence>
<dbReference type="OrthoDB" id="9791689at2"/>
<dbReference type="InterPro" id="IPR050493">
    <property type="entry name" value="FAD-dep_Monooxygenase_BioMet"/>
</dbReference>
<dbReference type="EMBL" id="CP021112">
    <property type="protein sequence ID" value="ARQ00519.1"/>
    <property type="molecule type" value="Genomic_DNA"/>
</dbReference>
<dbReference type="Pfam" id="PF01494">
    <property type="entry name" value="FAD_binding_3"/>
    <property type="match status" value="1"/>
</dbReference>
<protein>
    <submittedName>
        <fullName evidence="3">FAD-dependent oxidoreductase</fullName>
    </submittedName>
</protein>
<keyword evidence="1" id="KW-0560">Oxidoreductase</keyword>
<keyword evidence="2" id="KW-0503">Monooxygenase</keyword>
<evidence type="ECO:0000313" key="3">
    <source>
        <dbReference type="EMBL" id="ARQ00519.1"/>
    </source>
</evidence>
<dbReference type="PANTHER" id="PTHR13789:SF309">
    <property type="entry name" value="PUTATIVE (AFU_ORTHOLOGUE AFUA_6G14510)-RELATED"/>
    <property type="match status" value="1"/>
</dbReference>
<proteinExistence type="predicted"/>
<organism evidence="3 4">
    <name type="scientific">Pseudorhodoplanes sinuspersici</name>
    <dbReference type="NCBI Taxonomy" id="1235591"/>
    <lineage>
        <taxon>Bacteria</taxon>
        <taxon>Pseudomonadati</taxon>
        <taxon>Pseudomonadota</taxon>
        <taxon>Alphaproteobacteria</taxon>
        <taxon>Hyphomicrobiales</taxon>
        <taxon>Pseudorhodoplanes</taxon>
    </lineage>
</organism>